<protein>
    <recommendedName>
        <fullName evidence="1">N-acetyltransferase domain-containing protein</fullName>
    </recommendedName>
</protein>
<dbReference type="Gene3D" id="3.40.630.30">
    <property type="match status" value="1"/>
</dbReference>
<accession>A0A369CG11</accession>
<comment type="caution">
    <text evidence="2">The sequence shown here is derived from an EMBL/GenBank/DDBJ whole genome shotgun (WGS) entry which is preliminary data.</text>
</comment>
<name>A0A369CG11_9GAMM</name>
<gene>
    <name evidence="2" type="ORF">DFQ59_104212</name>
</gene>
<feature type="domain" description="N-acetyltransferase" evidence="1">
    <location>
        <begin position="12"/>
        <end position="46"/>
    </location>
</feature>
<proteinExistence type="predicted"/>
<dbReference type="AlphaFoldDB" id="A0A369CG11"/>
<dbReference type="SUPFAM" id="SSF55729">
    <property type="entry name" value="Acyl-CoA N-acyltransferases (Nat)"/>
    <property type="match status" value="1"/>
</dbReference>
<dbReference type="GO" id="GO:0016747">
    <property type="term" value="F:acyltransferase activity, transferring groups other than amino-acyl groups"/>
    <property type="evidence" value="ECO:0007669"/>
    <property type="project" value="InterPro"/>
</dbReference>
<sequence length="74" mass="8204">MHIRKATRADCRALAELAQAAGCSLASIEVFEQNQGALRLYERLGYRVVERRAVVPHPCHPYTGDLVLLTRAVA</sequence>
<dbReference type="RefSeq" id="WP_147275231.1">
    <property type="nucleotide sequence ID" value="NZ_QPJY01000004.1"/>
</dbReference>
<organism evidence="2 3">
    <name type="scientific">Thioalbus denitrificans</name>
    <dbReference type="NCBI Taxonomy" id="547122"/>
    <lineage>
        <taxon>Bacteria</taxon>
        <taxon>Pseudomonadati</taxon>
        <taxon>Pseudomonadota</taxon>
        <taxon>Gammaproteobacteria</taxon>
        <taxon>Chromatiales</taxon>
        <taxon>Ectothiorhodospiraceae</taxon>
        <taxon>Thioalbus</taxon>
    </lineage>
</organism>
<keyword evidence="3" id="KW-1185">Reference proteome</keyword>
<evidence type="ECO:0000259" key="1">
    <source>
        <dbReference type="Pfam" id="PF00583"/>
    </source>
</evidence>
<dbReference type="Proteomes" id="UP000252707">
    <property type="component" value="Unassembled WGS sequence"/>
</dbReference>
<reference evidence="2 3" key="1">
    <citation type="submission" date="2018-07" db="EMBL/GenBank/DDBJ databases">
        <title>Genomic Encyclopedia of Type Strains, Phase IV (KMG-IV): sequencing the most valuable type-strain genomes for metagenomic binning, comparative biology and taxonomic classification.</title>
        <authorList>
            <person name="Goeker M."/>
        </authorList>
    </citation>
    <scope>NUCLEOTIDE SEQUENCE [LARGE SCALE GENOMIC DNA]</scope>
    <source>
        <strain evidence="2 3">DSM 26407</strain>
    </source>
</reference>
<evidence type="ECO:0000313" key="2">
    <source>
        <dbReference type="EMBL" id="RCX30774.1"/>
    </source>
</evidence>
<dbReference type="EMBL" id="QPJY01000004">
    <property type="protein sequence ID" value="RCX30774.1"/>
    <property type="molecule type" value="Genomic_DNA"/>
</dbReference>
<evidence type="ECO:0000313" key="3">
    <source>
        <dbReference type="Proteomes" id="UP000252707"/>
    </source>
</evidence>
<dbReference type="InterPro" id="IPR000182">
    <property type="entry name" value="GNAT_dom"/>
</dbReference>
<dbReference type="InterPro" id="IPR016181">
    <property type="entry name" value="Acyl_CoA_acyltransferase"/>
</dbReference>
<dbReference type="Pfam" id="PF00583">
    <property type="entry name" value="Acetyltransf_1"/>
    <property type="match status" value="1"/>
</dbReference>
<dbReference type="OrthoDB" id="273614at2"/>